<dbReference type="PANTHER" id="PTHR30619">
    <property type="entry name" value="DNA INTERNALIZATION/COMPETENCE PROTEIN COMEC/REC2"/>
    <property type="match status" value="1"/>
</dbReference>
<keyword evidence="2" id="KW-1185">Reference proteome</keyword>
<name>A0ABT2SM36_9FIRM</name>
<dbReference type="PANTHER" id="PTHR30619:SF1">
    <property type="entry name" value="RECOMBINATION PROTEIN 2"/>
    <property type="match status" value="1"/>
</dbReference>
<dbReference type="Proteomes" id="UP001652338">
    <property type="component" value="Unassembled WGS sequence"/>
</dbReference>
<evidence type="ECO:0000313" key="2">
    <source>
        <dbReference type="Proteomes" id="UP001652338"/>
    </source>
</evidence>
<dbReference type="SUPFAM" id="SSF56281">
    <property type="entry name" value="Metallo-hydrolase/oxidoreductase"/>
    <property type="match status" value="1"/>
</dbReference>
<sequence length="328" mass="37106">MITLGKTEEVHISIYHIGYDSEGESSLFILHTAAGNILYSLVIDCYEKNSKETDRILSEWHLEGRVNLIVWTHPHDDHSIGMDRIIEKYSNKSTKICTANVLTGGQKYSKECQKIVSYLHLLNKGKESIYRKKINSLCHFPEILDRIEFNGKNVIKKVEILCIAPFSYLGGMQGLNKKPNINQMGIACIVKVLLNSECVNFMFAGDMDHATIEALNNEAEEENIPRIYNYIKIPHHGSADAKNMIEFLSTSGEKKSEYATTSVFKDKKLPVMNVLQRYKKVAEEVACTSDVENEKYGTGIIHLDYNLNDLSVKKEYEGTATIIEDAEG</sequence>
<dbReference type="InterPro" id="IPR036866">
    <property type="entry name" value="RibonucZ/Hydroxyglut_hydro"/>
</dbReference>
<reference evidence="1 2" key="1">
    <citation type="journal article" date="2021" name="ISME Commun">
        <title>Automated analysis of genomic sequences facilitates high-throughput and comprehensive description of bacteria.</title>
        <authorList>
            <person name="Hitch T.C.A."/>
        </authorList>
    </citation>
    <scope>NUCLEOTIDE SEQUENCE [LARGE SCALE GENOMIC DNA]</scope>
    <source>
        <strain evidence="1 2">Sanger_29</strain>
    </source>
</reference>
<evidence type="ECO:0008006" key="3">
    <source>
        <dbReference type="Google" id="ProtNLM"/>
    </source>
</evidence>
<dbReference type="Gene3D" id="3.60.15.10">
    <property type="entry name" value="Ribonuclease Z/Hydroxyacylglutathione hydrolase-like"/>
    <property type="match status" value="1"/>
</dbReference>
<proteinExistence type="predicted"/>
<dbReference type="EMBL" id="JAOQKE010000010">
    <property type="protein sequence ID" value="MCU6725536.1"/>
    <property type="molecule type" value="Genomic_DNA"/>
</dbReference>
<comment type="caution">
    <text evidence="1">The sequence shown here is derived from an EMBL/GenBank/DDBJ whole genome shotgun (WGS) entry which is preliminary data.</text>
</comment>
<evidence type="ECO:0000313" key="1">
    <source>
        <dbReference type="EMBL" id="MCU6725536.1"/>
    </source>
</evidence>
<dbReference type="InterPro" id="IPR052159">
    <property type="entry name" value="Competence_DNA_uptake"/>
</dbReference>
<dbReference type="RefSeq" id="WP_262654799.1">
    <property type="nucleotide sequence ID" value="NZ_JAOQKE010000010.1"/>
</dbReference>
<gene>
    <name evidence="1" type="ORF">OCV47_09265</name>
</gene>
<accession>A0ABT2SM36</accession>
<organism evidence="1 2">
    <name type="scientific">Muricoprocola aceti</name>
    <dbReference type="NCBI Taxonomy" id="2981772"/>
    <lineage>
        <taxon>Bacteria</taxon>
        <taxon>Bacillati</taxon>
        <taxon>Bacillota</taxon>
        <taxon>Clostridia</taxon>
        <taxon>Lachnospirales</taxon>
        <taxon>Lachnospiraceae</taxon>
        <taxon>Muricoprocola</taxon>
    </lineage>
</organism>
<protein>
    <recommendedName>
        <fullName evidence="3">MBL fold metallo-hydrolase</fullName>
    </recommendedName>
</protein>